<dbReference type="PROSITE" id="PS50157">
    <property type="entry name" value="ZINC_FINGER_C2H2_2"/>
    <property type="match status" value="3"/>
</dbReference>
<dbReference type="EMBL" id="CATNWA010005835">
    <property type="protein sequence ID" value="CAI9550870.1"/>
    <property type="molecule type" value="Genomic_DNA"/>
</dbReference>
<feature type="compositionally biased region" description="Basic and acidic residues" evidence="2">
    <location>
        <begin position="365"/>
        <end position="381"/>
    </location>
</feature>
<protein>
    <recommendedName>
        <fullName evidence="3">C2H2-type domain-containing protein</fullName>
    </recommendedName>
</protein>
<evidence type="ECO:0000313" key="4">
    <source>
        <dbReference type="EMBL" id="CAI9550870.1"/>
    </source>
</evidence>
<comment type="caution">
    <text evidence="4">The sequence shown here is derived from an EMBL/GenBank/DDBJ whole genome shotgun (WGS) entry which is preliminary data.</text>
</comment>
<keyword evidence="5" id="KW-1185">Reference proteome</keyword>
<feature type="domain" description="C2H2-type" evidence="3">
    <location>
        <begin position="44"/>
        <end position="74"/>
    </location>
</feature>
<dbReference type="InterPro" id="IPR036236">
    <property type="entry name" value="Znf_C2H2_sf"/>
</dbReference>
<evidence type="ECO:0000256" key="1">
    <source>
        <dbReference type="PROSITE-ProRule" id="PRU00042"/>
    </source>
</evidence>
<feature type="region of interest" description="Disordered" evidence="2">
    <location>
        <begin position="237"/>
        <end position="381"/>
    </location>
</feature>
<dbReference type="PANTHER" id="PTHR15507">
    <property type="entry name" value="ZINC FINGER PROTEIN RLF"/>
    <property type="match status" value="1"/>
</dbReference>
<name>A0ABN9BT63_9NEOB</name>
<dbReference type="PROSITE" id="PS00028">
    <property type="entry name" value="ZINC_FINGER_C2H2_1"/>
    <property type="match status" value="4"/>
</dbReference>
<dbReference type="SMART" id="SM00355">
    <property type="entry name" value="ZnF_C2H2"/>
    <property type="match status" value="5"/>
</dbReference>
<proteinExistence type="predicted"/>
<keyword evidence="1" id="KW-0863">Zinc-finger</keyword>
<accession>A0ABN9BT63</accession>
<reference evidence="4" key="1">
    <citation type="submission" date="2023-05" db="EMBL/GenBank/DDBJ databases">
        <authorList>
            <person name="Stuckert A."/>
        </authorList>
    </citation>
    <scope>NUCLEOTIDE SEQUENCE</scope>
</reference>
<feature type="compositionally biased region" description="Polar residues" evidence="2">
    <location>
        <begin position="253"/>
        <end position="262"/>
    </location>
</feature>
<feature type="compositionally biased region" description="Basic and acidic residues" evidence="2">
    <location>
        <begin position="297"/>
        <end position="312"/>
    </location>
</feature>
<dbReference type="InterPro" id="IPR052251">
    <property type="entry name" value="GH-ZnFinger_Regulators"/>
</dbReference>
<feature type="region of interest" description="Disordered" evidence="2">
    <location>
        <begin position="167"/>
        <end position="206"/>
    </location>
</feature>
<dbReference type="Gene3D" id="3.30.160.60">
    <property type="entry name" value="Classic Zinc Finger"/>
    <property type="match status" value="1"/>
</dbReference>
<feature type="domain" description="C2H2-type" evidence="3">
    <location>
        <begin position="85"/>
        <end position="108"/>
    </location>
</feature>
<dbReference type="SUPFAM" id="SSF57667">
    <property type="entry name" value="beta-beta-alpha zinc fingers"/>
    <property type="match status" value="1"/>
</dbReference>
<feature type="compositionally biased region" description="Polar residues" evidence="2">
    <location>
        <begin position="237"/>
        <end position="246"/>
    </location>
</feature>
<feature type="domain" description="C2H2-type" evidence="3">
    <location>
        <begin position="113"/>
        <end position="137"/>
    </location>
</feature>
<evidence type="ECO:0000256" key="2">
    <source>
        <dbReference type="SAM" id="MobiDB-lite"/>
    </source>
</evidence>
<keyword evidence="1" id="KW-0862">Zinc</keyword>
<evidence type="ECO:0000259" key="3">
    <source>
        <dbReference type="PROSITE" id="PS50157"/>
    </source>
</evidence>
<sequence>MWAAVLGEIEAGEEKSDQDLTECIKLNGSVFGKGDPDVSHQVNYQCPAQGCHRVFQRVRALNKHARKAHPSDEKVQQHIMAWNKGKCRFCQRKFTNGRHFIDHLKKHTYPNVYFCQQQSCNKNFKFVTQLAEHQLSHEPLMVQCGFINCTEVFEQISSLYEHEAQHYEQNGREVGTSLSNEEPVSDVPVHSTPQATKKEQTVSEEMVDLPVPSWKCRKEVLEPKTYKQTEKKINGEVQTTEQTLETSCKDSEINSGQETVQESKVVEEQIPNGFNVPEQSVSEAETPVTLDSTAETDTDKTLHSDTTEDAEQKSSAVESCPGDSKPNQPAKSAPYGSGGTRLYSRPLPPSYLDEQYISMPKRRKSSQDHINEKPSESKTSVERLRCGKCLTNYCSSEALEEHLAQKKCQLYFGFDSDDESK</sequence>
<dbReference type="PANTHER" id="PTHR15507:SF16">
    <property type="entry name" value="ZINC FINGER PROTEIN 654"/>
    <property type="match status" value="1"/>
</dbReference>
<evidence type="ECO:0000313" key="5">
    <source>
        <dbReference type="Proteomes" id="UP001162483"/>
    </source>
</evidence>
<organism evidence="4 5">
    <name type="scientific">Staurois parvus</name>
    <dbReference type="NCBI Taxonomy" id="386267"/>
    <lineage>
        <taxon>Eukaryota</taxon>
        <taxon>Metazoa</taxon>
        <taxon>Chordata</taxon>
        <taxon>Craniata</taxon>
        <taxon>Vertebrata</taxon>
        <taxon>Euteleostomi</taxon>
        <taxon>Amphibia</taxon>
        <taxon>Batrachia</taxon>
        <taxon>Anura</taxon>
        <taxon>Neobatrachia</taxon>
        <taxon>Ranoidea</taxon>
        <taxon>Ranidae</taxon>
        <taxon>Staurois</taxon>
    </lineage>
</organism>
<dbReference type="InterPro" id="IPR013087">
    <property type="entry name" value="Znf_C2H2_type"/>
</dbReference>
<feature type="compositionally biased region" description="Polar residues" evidence="2">
    <location>
        <begin position="277"/>
        <end position="295"/>
    </location>
</feature>
<keyword evidence="1" id="KW-0479">Metal-binding</keyword>
<gene>
    <name evidence="4" type="ORF">SPARVUS_LOCUS3642133</name>
</gene>
<dbReference type="Proteomes" id="UP001162483">
    <property type="component" value="Unassembled WGS sequence"/>
</dbReference>
<dbReference type="Pfam" id="PF00096">
    <property type="entry name" value="zf-C2H2"/>
    <property type="match status" value="1"/>
</dbReference>